<dbReference type="SMART" id="SM01117">
    <property type="entry name" value="Cyt-b5"/>
    <property type="match status" value="1"/>
</dbReference>
<proteinExistence type="inferred from homology"/>
<evidence type="ECO:0000313" key="6">
    <source>
        <dbReference type="EMBL" id="KAL0879811.1"/>
    </source>
</evidence>
<dbReference type="Gene3D" id="3.10.120.10">
    <property type="entry name" value="Cytochrome b5-like heme/steroid binding domain"/>
    <property type="match status" value="1"/>
</dbReference>
<dbReference type="PANTHER" id="PTHR19359">
    <property type="entry name" value="CYTOCHROME B5"/>
    <property type="match status" value="1"/>
</dbReference>
<evidence type="ECO:0000256" key="4">
    <source>
        <dbReference type="ARBA" id="ARBA00038168"/>
    </source>
</evidence>
<evidence type="ECO:0000259" key="5">
    <source>
        <dbReference type="PROSITE" id="PS50255"/>
    </source>
</evidence>
<keyword evidence="3" id="KW-0408">Iron</keyword>
<evidence type="ECO:0000256" key="2">
    <source>
        <dbReference type="ARBA" id="ARBA00022723"/>
    </source>
</evidence>
<evidence type="ECO:0000256" key="3">
    <source>
        <dbReference type="ARBA" id="ARBA00023004"/>
    </source>
</evidence>
<dbReference type="Pfam" id="PF00173">
    <property type="entry name" value="Cyt-b5"/>
    <property type="match status" value="1"/>
</dbReference>
<comment type="similarity">
    <text evidence="4">Belongs to the cytochrome b5 family.</text>
</comment>
<feature type="domain" description="Cytochrome b5 heme-binding" evidence="5">
    <location>
        <begin position="69"/>
        <end position="148"/>
    </location>
</feature>
<evidence type="ECO:0000256" key="1">
    <source>
        <dbReference type="ARBA" id="ARBA00022617"/>
    </source>
</evidence>
<dbReference type="EMBL" id="JBEUOH010000014">
    <property type="protein sequence ID" value="KAL0879811.1"/>
    <property type="molecule type" value="Genomic_DNA"/>
</dbReference>
<dbReference type="InterPro" id="IPR001199">
    <property type="entry name" value="Cyt_B5-like_heme/steroid-bd"/>
</dbReference>
<dbReference type="InterPro" id="IPR036400">
    <property type="entry name" value="Cyt_B5-like_heme/steroid_sf"/>
</dbReference>
<protein>
    <recommendedName>
        <fullName evidence="5">Cytochrome b5 heme-binding domain-containing protein</fullName>
    </recommendedName>
</protein>
<name>A0ABR3HTC7_LOXSC</name>
<dbReference type="PANTHER" id="PTHR19359:SF41">
    <property type="entry name" value="GEO08203P1"/>
    <property type="match status" value="1"/>
</dbReference>
<keyword evidence="7" id="KW-1185">Reference proteome</keyword>
<dbReference type="PROSITE" id="PS50255">
    <property type="entry name" value="CYTOCHROME_B5_2"/>
    <property type="match status" value="1"/>
</dbReference>
<dbReference type="InterPro" id="IPR050668">
    <property type="entry name" value="Cytochrome_b5"/>
</dbReference>
<evidence type="ECO:0000313" key="7">
    <source>
        <dbReference type="Proteomes" id="UP001549920"/>
    </source>
</evidence>
<gene>
    <name evidence="6" type="ORF">ABMA27_003520</name>
</gene>
<accession>A0ABR3HTC7</accession>
<keyword evidence="2" id="KW-0479">Metal-binding</keyword>
<dbReference type="SUPFAM" id="SSF55856">
    <property type="entry name" value="Cytochrome b5-like heme/steroid binding domain"/>
    <property type="match status" value="1"/>
</dbReference>
<comment type="caution">
    <text evidence="6">The sequence shown here is derived from an EMBL/GenBank/DDBJ whole genome shotgun (WGS) entry which is preliminary data.</text>
</comment>
<organism evidence="6 7">
    <name type="scientific">Loxostege sticticalis</name>
    <name type="common">Beet webworm moth</name>
    <dbReference type="NCBI Taxonomy" id="481309"/>
    <lineage>
        <taxon>Eukaryota</taxon>
        <taxon>Metazoa</taxon>
        <taxon>Ecdysozoa</taxon>
        <taxon>Arthropoda</taxon>
        <taxon>Hexapoda</taxon>
        <taxon>Insecta</taxon>
        <taxon>Pterygota</taxon>
        <taxon>Neoptera</taxon>
        <taxon>Endopterygota</taxon>
        <taxon>Lepidoptera</taxon>
        <taxon>Glossata</taxon>
        <taxon>Ditrysia</taxon>
        <taxon>Pyraloidea</taxon>
        <taxon>Crambidae</taxon>
        <taxon>Pyraustinae</taxon>
        <taxon>Loxostege</taxon>
    </lineage>
</organism>
<dbReference type="Proteomes" id="UP001549920">
    <property type="component" value="Unassembled WGS sequence"/>
</dbReference>
<reference evidence="6 7" key="1">
    <citation type="submission" date="2024-06" db="EMBL/GenBank/DDBJ databases">
        <title>A chromosome-level genome assembly of beet webworm, Loxostege sticticalis.</title>
        <authorList>
            <person name="Zhang Y."/>
        </authorList>
    </citation>
    <scope>NUCLEOTIDE SEQUENCE [LARGE SCALE GENOMIC DNA]</scope>
    <source>
        <strain evidence="6">AQ026</strain>
        <tissue evidence="6">Whole body</tissue>
    </source>
</reference>
<dbReference type="PRINTS" id="PR00363">
    <property type="entry name" value="CYTOCHROMEB5"/>
</dbReference>
<keyword evidence="1" id="KW-0349">Heme</keyword>
<sequence length="160" mass="17291">MTYLIRYVVGLSDCKLLTRYCRGANLFKEWQAGCGSLADTALHPTAFAGKVIRDASDFASLPDKSLGPQKVFTLAEVAALDGRDGRHLCLVICGSVYDVTDFADFHPGGPDPLKKYAGQDATVAFRASGMPEQVYEVFLKRFLVGKLVEAEFSVSASACV</sequence>